<evidence type="ECO:0000256" key="3">
    <source>
        <dbReference type="ARBA" id="ARBA00022475"/>
    </source>
</evidence>
<dbReference type="InterPro" id="IPR043148">
    <property type="entry name" value="TagF_C"/>
</dbReference>
<protein>
    <submittedName>
        <fullName evidence="7">CDP-glycerol glycerophosphotransferase family protein</fullName>
    </submittedName>
</protein>
<dbReference type="Gene3D" id="3.40.50.12580">
    <property type="match status" value="1"/>
</dbReference>
<dbReference type="SUPFAM" id="SSF53756">
    <property type="entry name" value="UDP-Glycosyltransferase/glycogen phosphorylase"/>
    <property type="match status" value="1"/>
</dbReference>
<dbReference type="EMBL" id="JAGSNF010000012">
    <property type="protein sequence ID" value="MBR7743479.1"/>
    <property type="molecule type" value="Genomic_DNA"/>
</dbReference>
<keyword evidence="4" id="KW-0808">Transferase</keyword>
<evidence type="ECO:0000256" key="4">
    <source>
        <dbReference type="ARBA" id="ARBA00022679"/>
    </source>
</evidence>
<sequence length="569" mass="63573">MDTTTPAPVTTAPPDPAVVFHEHVRRGGAVRLRVRLPVRDDAPAQALRAVVLSRQTRMRHEVPGTLAAPTRARRGGGRVQEGEVTLDLAALVGRLAPADEMLDVLVATDDARGTTTLRRVRRPLGARARPWGVVTRGDEVVQLVPYTTFRAGHRSLLVERMTPEALAALHRWRRVAWLLPPVRAVRGTWLVGEQPHRAQDNGYHLFRWLREHRPDLPAYYVIDATSPDLPRLEGLGHVVLRHSPEHVRVAFLATRLVGTHHAEYLLPSRDPRVVRAVRGVRVFIRHGVSGTKNMVGNYGRFAPGFRTDRLHVSSDRERDTAVREFRYRPAQVRVTGLPRFDALLRPPERPPSGVLVVPTWREWISNHEAFIASEYRQAWQAVLGHPALADAVAGGLRVTFILHPNMRGFAEAFAAPGVRVLTQGEAELQTLLREHEMLVTDYSSVGFDVALLGRPVAYFQFDQERFFGAQGSHLDLNADLPGPIVRDVDALVEHVLDTARRGYPVAPGYADRAHRLVRYHDRRNCERVAHSVATAGGPAVQWWRLVDRGAAGLRATARRVRARVRAATT</sequence>
<keyword evidence="8" id="KW-1185">Reference proteome</keyword>
<dbReference type="Gene3D" id="3.40.50.11820">
    <property type="match status" value="1"/>
</dbReference>
<name>A0A941I0W3_9MICO</name>
<evidence type="ECO:0000256" key="5">
    <source>
        <dbReference type="ARBA" id="ARBA00022944"/>
    </source>
</evidence>
<proteinExistence type="inferred from homology"/>
<organism evidence="7 8">
    <name type="scientific">Phycicoccus avicenniae</name>
    <dbReference type="NCBI Taxonomy" id="2828860"/>
    <lineage>
        <taxon>Bacteria</taxon>
        <taxon>Bacillati</taxon>
        <taxon>Actinomycetota</taxon>
        <taxon>Actinomycetes</taxon>
        <taxon>Micrococcales</taxon>
        <taxon>Intrasporangiaceae</taxon>
        <taxon>Phycicoccus</taxon>
    </lineage>
</organism>
<dbReference type="GO" id="GO:0019350">
    <property type="term" value="P:teichoic acid biosynthetic process"/>
    <property type="evidence" value="ECO:0007669"/>
    <property type="project" value="UniProtKB-KW"/>
</dbReference>
<dbReference type="Proteomes" id="UP000677016">
    <property type="component" value="Unassembled WGS sequence"/>
</dbReference>
<dbReference type="GO" id="GO:0047355">
    <property type="term" value="F:CDP-glycerol glycerophosphotransferase activity"/>
    <property type="evidence" value="ECO:0007669"/>
    <property type="project" value="InterPro"/>
</dbReference>
<evidence type="ECO:0000256" key="6">
    <source>
        <dbReference type="ARBA" id="ARBA00023136"/>
    </source>
</evidence>
<comment type="similarity">
    <text evidence="2">Belongs to the CDP-glycerol glycerophosphotransferase family.</text>
</comment>
<evidence type="ECO:0000313" key="7">
    <source>
        <dbReference type="EMBL" id="MBR7743479.1"/>
    </source>
</evidence>
<dbReference type="InterPro" id="IPR007554">
    <property type="entry name" value="Glycerophosphate_synth"/>
</dbReference>
<evidence type="ECO:0000256" key="1">
    <source>
        <dbReference type="ARBA" id="ARBA00004202"/>
    </source>
</evidence>
<dbReference type="InterPro" id="IPR043149">
    <property type="entry name" value="TagF_N"/>
</dbReference>
<dbReference type="Pfam" id="PF04464">
    <property type="entry name" value="Glyphos_transf"/>
    <property type="match status" value="1"/>
</dbReference>
<accession>A0A941I0W3</accession>
<evidence type="ECO:0000256" key="2">
    <source>
        <dbReference type="ARBA" id="ARBA00010488"/>
    </source>
</evidence>
<evidence type="ECO:0000313" key="8">
    <source>
        <dbReference type="Proteomes" id="UP000677016"/>
    </source>
</evidence>
<dbReference type="RefSeq" id="WP_211602737.1">
    <property type="nucleotide sequence ID" value="NZ_JAGSNF010000012.1"/>
</dbReference>
<keyword evidence="6" id="KW-0472">Membrane</keyword>
<reference evidence="7" key="1">
    <citation type="submission" date="2021-04" db="EMBL/GenBank/DDBJ databases">
        <title>Phycicoccus avicenniae sp. nov., a novel endophytic actinomycetes isolated from branch of Avicennia mariana.</title>
        <authorList>
            <person name="Tuo L."/>
        </authorList>
    </citation>
    <scope>NUCLEOTIDE SEQUENCE</scope>
    <source>
        <strain evidence="7">BSK3Z-2</strain>
    </source>
</reference>
<gene>
    <name evidence="7" type="ORF">KC207_09285</name>
</gene>
<comment type="caution">
    <text evidence="7">The sequence shown here is derived from an EMBL/GenBank/DDBJ whole genome shotgun (WGS) entry which is preliminary data.</text>
</comment>
<dbReference type="GO" id="GO:0005886">
    <property type="term" value="C:plasma membrane"/>
    <property type="evidence" value="ECO:0007669"/>
    <property type="project" value="UniProtKB-SubCell"/>
</dbReference>
<dbReference type="InterPro" id="IPR051612">
    <property type="entry name" value="Teichoic_Acid_Biosynth"/>
</dbReference>
<dbReference type="AlphaFoldDB" id="A0A941I0W3"/>
<keyword evidence="3" id="KW-1003">Cell membrane</keyword>
<keyword evidence="5" id="KW-0777">Teichoic acid biosynthesis</keyword>
<dbReference type="PANTHER" id="PTHR37316">
    <property type="entry name" value="TEICHOIC ACID GLYCEROL-PHOSPHATE PRIMASE"/>
    <property type="match status" value="1"/>
</dbReference>
<dbReference type="PANTHER" id="PTHR37316:SF3">
    <property type="entry name" value="TEICHOIC ACID GLYCEROL-PHOSPHATE TRANSFERASE"/>
    <property type="match status" value="1"/>
</dbReference>
<comment type="subcellular location">
    <subcellularLocation>
        <location evidence="1">Cell membrane</location>
        <topology evidence="1">Peripheral membrane protein</topology>
    </subcellularLocation>
</comment>